<dbReference type="RefSeq" id="WP_003086867.1">
    <property type="nucleotide sequence ID" value="NC_008463.1"/>
</dbReference>
<evidence type="ECO:0000313" key="3">
    <source>
        <dbReference type="Proteomes" id="UP000000653"/>
    </source>
</evidence>
<dbReference type="InterPro" id="IPR027843">
    <property type="entry name" value="DUF4440"/>
</dbReference>
<dbReference type="InterPro" id="IPR032710">
    <property type="entry name" value="NTF2-like_dom_sf"/>
</dbReference>
<dbReference type="AlphaFoldDB" id="A0A0H2Z866"/>
<dbReference type="EMBL" id="CP000438">
    <property type="protein sequence ID" value="ABJ10513.1"/>
    <property type="molecule type" value="Genomic_DNA"/>
</dbReference>
<dbReference type="Proteomes" id="UP000000653">
    <property type="component" value="Chromosome"/>
</dbReference>
<evidence type="ECO:0000313" key="2">
    <source>
        <dbReference type="EMBL" id="ABJ10513.1"/>
    </source>
</evidence>
<evidence type="ECO:0000259" key="1">
    <source>
        <dbReference type="Pfam" id="PF14534"/>
    </source>
</evidence>
<dbReference type="HOGENOM" id="CLU_137417_1_0_6"/>
<dbReference type="InterPro" id="IPR011944">
    <property type="entry name" value="Steroid_delta5-4_isomerase"/>
</dbReference>
<name>A0A0H2Z866_PSEAB</name>
<dbReference type="SUPFAM" id="SSF54427">
    <property type="entry name" value="NTF2-like"/>
    <property type="match status" value="1"/>
</dbReference>
<feature type="domain" description="DUF4440" evidence="1">
    <location>
        <begin position="15"/>
        <end position="113"/>
    </location>
</feature>
<dbReference type="Gene3D" id="3.10.450.50">
    <property type="match status" value="1"/>
</dbReference>
<dbReference type="KEGG" id="pau:PA14_47110"/>
<gene>
    <name evidence="2" type="primary">yybH</name>
    <name evidence="2" type="ordered locus">PA14_47110</name>
</gene>
<proteinExistence type="predicted"/>
<reference evidence="2 3" key="1">
    <citation type="journal article" date="2006" name="Genome Biol.">
        <title>Genomic analysis reveals that Pseudomonas aeruginosa virulence is combinatorial.</title>
        <authorList>
            <person name="Lee D.G."/>
            <person name="Urbach J.M."/>
            <person name="Wu G."/>
            <person name="Liberati N.T."/>
            <person name="Feinbaum R.L."/>
            <person name="Miyata S."/>
            <person name="Diggins L.T."/>
            <person name="He J."/>
            <person name="Saucier M."/>
            <person name="Deziel E."/>
            <person name="Friedman L."/>
            <person name="Li L."/>
            <person name="Grills G."/>
            <person name="Montgomery K."/>
            <person name="Kucherlapati R."/>
            <person name="Rahme L.G."/>
            <person name="Ausubel F.M."/>
        </authorList>
    </citation>
    <scope>NUCLEOTIDE SEQUENCE [LARGE SCALE GENOMIC DNA]</scope>
    <source>
        <strain evidence="2 3">UCBPP-PA14</strain>
    </source>
</reference>
<dbReference type="Pfam" id="PF14534">
    <property type="entry name" value="DUF4440"/>
    <property type="match status" value="1"/>
</dbReference>
<accession>A0A0H2Z866</accession>
<protein>
    <recommendedName>
        <fullName evidence="1">DUF4440 domain-containing protein</fullName>
    </recommendedName>
</protein>
<organism evidence="2 3">
    <name type="scientific">Pseudomonas aeruginosa (strain UCBPP-PA14)</name>
    <dbReference type="NCBI Taxonomy" id="208963"/>
    <lineage>
        <taxon>Bacteria</taxon>
        <taxon>Pseudomonadati</taxon>
        <taxon>Pseudomonadota</taxon>
        <taxon>Gammaproteobacteria</taxon>
        <taxon>Pseudomonadales</taxon>
        <taxon>Pseudomonadaceae</taxon>
        <taxon>Pseudomonas</taxon>
    </lineage>
</organism>
<sequence length="135" mass="14878">MQHQTLQNLVGRADALINAGQFDALMDFYCDDATLVVKPGLNACGKAQIRQAFDAIARHFEHSLRVRQHDLRVIEAGDTALVMAEAVIESKAGRLQRRATYVFRQEADGRWRCAVDNSYGTDLLASVAASAEASR</sequence>
<dbReference type="NCBIfam" id="TIGR02246">
    <property type="entry name" value="SgcJ/EcaC family oxidoreductase"/>
    <property type="match status" value="1"/>
</dbReference>
<dbReference type="BioCyc" id="PAER208963:G1G74-3958-MONOMER"/>